<dbReference type="EnsemblPlants" id="OPUNC07G15300.1">
    <property type="protein sequence ID" value="OPUNC07G15300.1"/>
    <property type="gene ID" value="OPUNC07G15300"/>
</dbReference>
<dbReference type="InterPro" id="IPR001611">
    <property type="entry name" value="Leu-rich_rpt"/>
</dbReference>
<keyword evidence="11" id="KW-1185">Reference proteome</keyword>
<dbReference type="GO" id="GO:0006952">
    <property type="term" value="P:defense response"/>
    <property type="evidence" value="ECO:0007669"/>
    <property type="project" value="UniProtKB-KW"/>
</dbReference>
<dbReference type="STRING" id="4537.A0A0E0LLF3"/>
<evidence type="ECO:0000313" key="11">
    <source>
        <dbReference type="Proteomes" id="UP000026962"/>
    </source>
</evidence>
<evidence type="ECO:0000256" key="2">
    <source>
        <dbReference type="ARBA" id="ARBA00022614"/>
    </source>
</evidence>
<dbReference type="HOGENOM" id="CLU_000837_8_8_1"/>
<evidence type="ECO:0000256" key="6">
    <source>
        <dbReference type="ARBA" id="ARBA00022840"/>
    </source>
</evidence>
<dbReference type="PRINTS" id="PR00364">
    <property type="entry name" value="DISEASERSIST"/>
</dbReference>
<dbReference type="InterPro" id="IPR056789">
    <property type="entry name" value="LRR_R13L1-DRL21"/>
</dbReference>
<dbReference type="Pfam" id="PF25019">
    <property type="entry name" value="LRR_R13L1-DRL21"/>
    <property type="match status" value="1"/>
</dbReference>
<evidence type="ECO:0008006" key="12">
    <source>
        <dbReference type="Google" id="ProtNLM"/>
    </source>
</evidence>
<keyword evidence="5" id="KW-0611">Plant defense</keyword>
<proteinExistence type="inferred from homology"/>
<keyword evidence="4" id="KW-0547">Nucleotide-binding</keyword>
<keyword evidence="3" id="KW-0677">Repeat</keyword>
<dbReference type="Pfam" id="PF00560">
    <property type="entry name" value="LRR_1"/>
    <property type="match status" value="1"/>
</dbReference>
<evidence type="ECO:0000313" key="10">
    <source>
        <dbReference type="EnsemblPlants" id="OPUNC07G15300.1"/>
    </source>
</evidence>
<dbReference type="InterPro" id="IPR027417">
    <property type="entry name" value="P-loop_NTPase"/>
</dbReference>
<keyword evidence="2" id="KW-0433">Leucine-rich repeat</keyword>
<dbReference type="InterPro" id="IPR041118">
    <property type="entry name" value="Rx_N"/>
</dbReference>
<evidence type="ECO:0000256" key="4">
    <source>
        <dbReference type="ARBA" id="ARBA00022741"/>
    </source>
</evidence>
<reference evidence="10" key="1">
    <citation type="submission" date="2015-04" db="UniProtKB">
        <authorList>
            <consortium name="EnsemblPlants"/>
        </authorList>
    </citation>
    <scope>IDENTIFICATION</scope>
</reference>
<feature type="domain" description="NB-ARC" evidence="7">
    <location>
        <begin position="203"/>
        <end position="335"/>
    </location>
</feature>
<reference evidence="10" key="2">
    <citation type="submission" date="2018-05" db="EMBL/GenBank/DDBJ databases">
        <title>OpunRS2 (Oryza punctata Reference Sequence Version 2).</title>
        <authorList>
            <person name="Zhang J."/>
            <person name="Kudrna D."/>
            <person name="Lee S."/>
            <person name="Talag J."/>
            <person name="Welchert J."/>
            <person name="Wing R.A."/>
        </authorList>
    </citation>
    <scope>NUCLEOTIDE SEQUENCE [LARGE SCALE GENOMIC DNA]</scope>
</reference>
<dbReference type="SUPFAM" id="SSF52058">
    <property type="entry name" value="L domain-like"/>
    <property type="match status" value="1"/>
</dbReference>
<evidence type="ECO:0000259" key="9">
    <source>
        <dbReference type="Pfam" id="PF25019"/>
    </source>
</evidence>
<dbReference type="AlphaFoldDB" id="A0A0E0LLF3"/>
<dbReference type="InterPro" id="IPR036388">
    <property type="entry name" value="WH-like_DNA-bd_sf"/>
</dbReference>
<dbReference type="eggNOG" id="KOG4658">
    <property type="taxonomic scope" value="Eukaryota"/>
</dbReference>
<dbReference type="InterPro" id="IPR002182">
    <property type="entry name" value="NB-ARC"/>
</dbReference>
<organism evidence="10">
    <name type="scientific">Oryza punctata</name>
    <name type="common">Red rice</name>
    <dbReference type="NCBI Taxonomy" id="4537"/>
    <lineage>
        <taxon>Eukaryota</taxon>
        <taxon>Viridiplantae</taxon>
        <taxon>Streptophyta</taxon>
        <taxon>Embryophyta</taxon>
        <taxon>Tracheophyta</taxon>
        <taxon>Spermatophyta</taxon>
        <taxon>Magnoliopsida</taxon>
        <taxon>Liliopsida</taxon>
        <taxon>Poales</taxon>
        <taxon>Poaceae</taxon>
        <taxon>BOP clade</taxon>
        <taxon>Oryzoideae</taxon>
        <taxon>Oryzeae</taxon>
        <taxon>Oryzinae</taxon>
        <taxon>Oryza</taxon>
    </lineage>
</organism>
<feature type="domain" description="Disease resistance N-terminal" evidence="8">
    <location>
        <begin position="17"/>
        <end position="100"/>
    </location>
</feature>
<dbReference type="InterPro" id="IPR042197">
    <property type="entry name" value="Apaf_helical"/>
</dbReference>
<dbReference type="PANTHER" id="PTHR36766">
    <property type="entry name" value="PLANT BROAD-SPECTRUM MILDEW RESISTANCE PROTEIN RPW8"/>
    <property type="match status" value="1"/>
</dbReference>
<dbReference type="Proteomes" id="UP000026962">
    <property type="component" value="Chromosome 7"/>
</dbReference>
<name>A0A0E0LLF3_ORYPU</name>
<evidence type="ECO:0000256" key="3">
    <source>
        <dbReference type="ARBA" id="ARBA00022737"/>
    </source>
</evidence>
<dbReference type="Gene3D" id="1.10.8.430">
    <property type="entry name" value="Helical domain of apoptotic protease-activating factors"/>
    <property type="match status" value="1"/>
</dbReference>
<dbReference type="Gramene" id="OPUNC07G15300.1">
    <property type="protein sequence ID" value="OPUNC07G15300.1"/>
    <property type="gene ID" value="OPUNC07G15300"/>
</dbReference>
<dbReference type="Gene3D" id="3.80.10.10">
    <property type="entry name" value="Ribonuclease Inhibitor"/>
    <property type="match status" value="1"/>
</dbReference>
<dbReference type="SUPFAM" id="SSF52540">
    <property type="entry name" value="P-loop containing nucleoside triphosphate hydrolases"/>
    <property type="match status" value="1"/>
</dbReference>
<keyword evidence="6" id="KW-0067">ATP-binding</keyword>
<accession>A0A0E0LLF3</accession>
<dbReference type="GO" id="GO:0043531">
    <property type="term" value="F:ADP binding"/>
    <property type="evidence" value="ECO:0007669"/>
    <property type="project" value="InterPro"/>
</dbReference>
<evidence type="ECO:0000259" key="7">
    <source>
        <dbReference type="Pfam" id="PF00931"/>
    </source>
</evidence>
<protein>
    <recommendedName>
        <fullName evidence="12">NB-ARC domain-containing protein</fullName>
    </recommendedName>
</protein>
<dbReference type="Pfam" id="PF18052">
    <property type="entry name" value="Rx_N"/>
    <property type="match status" value="1"/>
</dbReference>
<dbReference type="PANTHER" id="PTHR36766:SF70">
    <property type="entry name" value="DISEASE RESISTANCE PROTEIN RGA4"/>
    <property type="match status" value="1"/>
</dbReference>
<dbReference type="OMA" id="HWRNVSE"/>
<evidence type="ECO:0000256" key="5">
    <source>
        <dbReference type="ARBA" id="ARBA00022821"/>
    </source>
</evidence>
<dbReference type="InterPro" id="IPR032675">
    <property type="entry name" value="LRR_dom_sf"/>
</dbReference>
<dbReference type="GO" id="GO:0051707">
    <property type="term" value="P:response to other organism"/>
    <property type="evidence" value="ECO:0007669"/>
    <property type="project" value="UniProtKB-ARBA"/>
</dbReference>
<evidence type="ECO:0000259" key="8">
    <source>
        <dbReference type="Pfam" id="PF18052"/>
    </source>
</evidence>
<dbReference type="Gene3D" id="1.10.10.10">
    <property type="entry name" value="Winged helix-like DNA-binding domain superfamily/Winged helix DNA-binding domain"/>
    <property type="match status" value="1"/>
</dbReference>
<dbReference type="Pfam" id="PF00931">
    <property type="entry name" value="NB-ARC"/>
    <property type="match status" value="1"/>
</dbReference>
<dbReference type="Gene3D" id="3.40.50.300">
    <property type="entry name" value="P-loop containing nucleotide triphosphate hydrolases"/>
    <property type="match status" value="1"/>
</dbReference>
<sequence>MVGGGLTIGGWFAGAVIANFVGKARSILEERHELHGDVADMLFNVEASLVHLQTVVDVAERRPIADGTFTDWLQMIKKIASEAEELLDDFETKRIQKSLQNKVSGLLAYLMKNLGLVDDDIWKLKTLLARLDKIASKAGNILDLLKLNDSEVALTGFLPKIQPVFLGREDEKDKLMSIIFPSLAQTEHFASSKMQEVQWGTAGVRVICIVGEAGVGKTALAQVIYNNPNVKEAFDLRGWVFLSHKFDSKDFFKNIDHSFAAEQHPFDSEMGLEAFQASSEHLSSIIHNKRFFLVLDNAEDNLQREWKTLSEKLTEGAAGSIVLVTTRSAVITETEVITLGTMPTDVLSTILKHHAFGINTKNHLESTGEEIAGKLHGLPLLAELIGRLLRRKLDEAHWRNVSESEWWENYGDLATTNPALPSVTITLEFLSDHLKRCLGYCSMFPSSYLFDKKKLAHMWMSDSMQQHHEFVYESREIQWFDELFNRSLIKPTVRENKYIMNEKIKEILALITQTGCYTVEDSSRPQANLYGFNHIAIHKGDFDVSMGLREHTKARSILFFDGQRTIKLNAALATILPQPSAMRVLDLSCIESKMERPPDVIGTYSHLRYLDLSFTGITMFPDSFCGLNHLKVLGMRGCRFREMPRAMNKLVNLRYLYAEVCTLSLIQGIGQLTNLQCLEEFAVGKLEGHRITELKNLNNLGGYLCISNLEKVSCAKEVSDTELSRKMYIQKLVLKWHPESASSDSCMQVLSQLKPNGNIEDLEIQFYMGALFPEWIADNRHFTILRYIKFSGCKILVKLPPLGQLTHLKILILQGLEQIQCIGEEFYGSYDRVFPSLEELTFCDMKNWHMWLDIKQTQIIPKIRKIVINKCRRLSDLPKSILGSLKELELSDCKEIFGKTPNCLEYANILRRLKVHNCLGITINFPNQLLASIKVLNLQNCEVCFQGRNESIGSLRIFLTIGCHEVREGKKKKNTYDTQLIFSPNIEDLVY</sequence>
<dbReference type="GO" id="GO:0005524">
    <property type="term" value="F:ATP binding"/>
    <property type="evidence" value="ECO:0007669"/>
    <property type="project" value="UniProtKB-KW"/>
</dbReference>
<feature type="domain" description="R13L1/DRL21-like LRR repeat region" evidence="9">
    <location>
        <begin position="691"/>
        <end position="815"/>
    </location>
</feature>
<evidence type="ECO:0000256" key="1">
    <source>
        <dbReference type="ARBA" id="ARBA00008894"/>
    </source>
</evidence>
<dbReference type="Gene3D" id="1.20.5.4130">
    <property type="match status" value="1"/>
</dbReference>
<comment type="similarity">
    <text evidence="1">Belongs to the disease resistance NB-LRR family.</text>
</comment>